<evidence type="ECO:0000313" key="4">
    <source>
        <dbReference type="EMBL" id="MFD1464983.1"/>
    </source>
</evidence>
<dbReference type="InterPro" id="IPR044927">
    <property type="entry name" value="Endonuclea_NS_2"/>
</dbReference>
<proteinExistence type="predicted"/>
<keyword evidence="4" id="KW-0255">Endonuclease</keyword>
<feature type="compositionally biased region" description="Low complexity" evidence="1">
    <location>
        <begin position="88"/>
        <end position="119"/>
    </location>
</feature>
<comment type="caution">
    <text evidence="4">The sequence shown here is derived from an EMBL/GenBank/DDBJ whole genome shotgun (WGS) entry which is preliminary data.</text>
</comment>
<keyword evidence="4" id="KW-0378">Hydrolase</keyword>
<dbReference type="Pfam" id="PF13930">
    <property type="entry name" value="Endonuclea_NS_2"/>
    <property type="match status" value="1"/>
</dbReference>
<dbReference type="PROSITE" id="PS51257">
    <property type="entry name" value="PROKAR_LIPOPROTEIN"/>
    <property type="match status" value="1"/>
</dbReference>
<feature type="signal peptide" evidence="2">
    <location>
        <begin position="1"/>
        <end position="26"/>
    </location>
</feature>
<evidence type="ECO:0000256" key="1">
    <source>
        <dbReference type="SAM" id="MobiDB-lite"/>
    </source>
</evidence>
<gene>
    <name evidence="4" type="ORF">ACFQ4L_02615</name>
</gene>
<evidence type="ECO:0000256" key="2">
    <source>
        <dbReference type="SAM" id="SignalP"/>
    </source>
</evidence>
<keyword evidence="5" id="KW-1185">Reference proteome</keyword>
<protein>
    <submittedName>
        <fullName evidence="4">DNA/RNA non-specific endonuclease</fullName>
    </submittedName>
</protein>
<feature type="compositionally biased region" description="Basic and acidic residues" evidence="1">
    <location>
        <begin position="46"/>
        <end position="70"/>
    </location>
</feature>
<keyword evidence="4" id="KW-0540">Nuclease</keyword>
<reference evidence="5" key="1">
    <citation type="journal article" date="2019" name="Int. J. Syst. Evol. Microbiol.">
        <title>The Global Catalogue of Microorganisms (GCM) 10K type strain sequencing project: providing services to taxonomists for standard genome sequencing and annotation.</title>
        <authorList>
            <consortium name="The Broad Institute Genomics Platform"/>
            <consortium name="The Broad Institute Genome Sequencing Center for Infectious Disease"/>
            <person name="Wu L."/>
            <person name="Ma J."/>
        </authorList>
    </citation>
    <scope>NUCLEOTIDE SEQUENCE [LARGE SCALE GENOMIC DNA]</scope>
    <source>
        <strain evidence="5">CCM 8951</strain>
    </source>
</reference>
<keyword evidence="2" id="KW-0732">Signal</keyword>
<dbReference type="GO" id="GO:0004519">
    <property type="term" value="F:endonuclease activity"/>
    <property type="evidence" value="ECO:0007669"/>
    <property type="project" value="UniProtKB-KW"/>
</dbReference>
<name>A0ABW4DMF1_9LACO</name>
<dbReference type="EMBL" id="JBHTOF010000021">
    <property type="protein sequence ID" value="MFD1464983.1"/>
    <property type="molecule type" value="Genomic_DNA"/>
</dbReference>
<feature type="chain" id="PRO_5046558406" evidence="2">
    <location>
        <begin position="27"/>
        <end position="313"/>
    </location>
</feature>
<dbReference type="Proteomes" id="UP001597244">
    <property type="component" value="Unassembled WGS sequence"/>
</dbReference>
<accession>A0ABW4DMF1</accession>
<feature type="region of interest" description="Disordered" evidence="1">
    <location>
        <begin position="45"/>
        <end position="119"/>
    </location>
</feature>
<feature type="domain" description="Type VII secretion system protein EssD-like" evidence="3">
    <location>
        <begin position="152"/>
        <end position="282"/>
    </location>
</feature>
<dbReference type="RefSeq" id="WP_318531162.1">
    <property type="nucleotide sequence ID" value="NZ_JBHTOF010000021.1"/>
</dbReference>
<dbReference type="Gene3D" id="3.40.570.10">
    <property type="entry name" value="Extracellular Endonuclease, subunit A"/>
    <property type="match status" value="1"/>
</dbReference>
<evidence type="ECO:0000259" key="3">
    <source>
        <dbReference type="Pfam" id="PF13930"/>
    </source>
</evidence>
<evidence type="ECO:0000313" key="5">
    <source>
        <dbReference type="Proteomes" id="UP001597244"/>
    </source>
</evidence>
<organism evidence="4 5">
    <name type="scientific">Lapidilactobacillus mulanensis</name>
    <dbReference type="NCBI Taxonomy" id="2485999"/>
    <lineage>
        <taxon>Bacteria</taxon>
        <taxon>Bacillati</taxon>
        <taxon>Bacillota</taxon>
        <taxon>Bacilli</taxon>
        <taxon>Lactobacillales</taxon>
        <taxon>Lactobacillaceae</taxon>
        <taxon>Lapidilactobacillus</taxon>
    </lineage>
</organism>
<sequence length="313" mass="34650">MKNKKITNLIYLLALPLILVACGENADTTKQAEIMSSRQKIVTSYKAEKKQVDQQKDDNDSLESEIERIQSDNTSTEEDIDRLTEELSSLTKTNAASTTTTTAKAPATTSKAPSTTPATSTAATLANLNYGTEQEITVDQNNPNFSNSELSTAKGAWETYNDLDGLNRAVDANALLNQTLMPTEKRTGLTWDPTGWKNKRTAHGWLYNRSHLIGFQLSGENNNPKNLITGTQSLNNPLMLSHEMDVATYLKASSAHYVRYEVKPIYRGNELVARGVQMRAQSIGDNQIHFNLYIFNIEDGYQINYGDGSSVAK</sequence>
<dbReference type="InterPro" id="IPR044929">
    <property type="entry name" value="DNA/RNA_non-sp_Endonuclease_sf"/>
</dbReference>